<dbReference type="RefSeq" id="WP_236256192.1">
    <property type="nucleotide sequence ID" value="NZ_BNEK01000002.1"/>
</dbReference>
<gene>
    <name evidence="2" type="ORF">TPA0910_12660</name>
</gene>
<protein>
    <submittedName>
        <fullName evidence="2">Uncharacterized protein</fullName>
    </submittedName>
</protein>
<reference evidence="2" key="1">
    <citation type="submission" date="2024-05" db="EMBL/GenBank/DDBJ databases">
        <title>Whole genome shotgun sequence of Streptomyces hygroscopicus NBRC 113678.</title>
        <authorList>
            <person name="Komaki H."/>
            <person name="Tamura T."/>
        </authorList>
    </citation>
    <scope>NUCLEOTIDE SEQUENCE</scope>
    <source>
        <strain evidence="2">N11-34</strain>
    </source>
</reference>
<sequence>MNHELDVILTQGARPADGHWWADRETILPTRYEHADGRSRATGAPTAISALSERITPIPGRTCGTVAVDGAVTGRQWVVEPLHQHTEGAPSRRPHRRDCWQARNEQPDTSGIERRIGSRVDAEATAELADRIDPGRLPQRVSNGQRTQ</sequence>
<feature type="region of interest" description="Disordered" evidence="1">
    <location>
        <begin position="83"/>
        <end position="148"/>
    </location>
</feature>
<evidence type="ECO:0000313" key="3">
    <source>
        <dbReference type="Proteomes" id="UP001054854"/>
    </source>
</evidence>
<accession>A0ABQ3TU86</accession>
<comment type="caution">
    <text evidence="2">The sequence shown here is derived from an EMBL/GenBank/DDBJ whole genome shotgun (WGS) entry which is preliminary data.</text>
</comment>
<dbReference type="Proteomes" id="UP001054854">
    <property type="component" value="Unassembled WGS sequence"/>
</dbReference>
<organism evidence="2 3">
    <name type="scientific">Streptomyces hygroscopicus</name>
    <dbReference type="NCBI Taxonomy" id="1912"/>
    <lineage>
        <taxon>Bacteria</taxon>
        <taxon>Bacillati</taxon>
        <taxon>Actinomycetota</taxon>
        <taxon>Actinomycetes</taxon>
        <taxon>Kitasatosporales</taxon>
        <taxon>Streptomycetaceae</taxon>
        <taxon>Streptomyces</taxon>
        <taxon>Streptomyces violaceusniger group</taxon>
    </lineage>
</organism>
<dbReference type="EMBL" id="BNEK01000002">
    <property type="protein sequence ID" value="GHJ26833.1"/>
    <property type="molecule type" value="Genomic_DNA"/>
</dbReference>
<evidence type="ECO:0000313" key="2">
    <source>
        <dbReference type="EMBL" id="GHJ26833.1"/>
    </source>
</evidence>
<evidence type="ECO:0000256" key="1">
    <source>
        <dbReference type="SAM" id="MobiDB-lite"/>
    </source>
</evidence>
<feature type="compositionally biased region" description="Basic and acidic residues" evidence="1">
    <location>
        <begin position="111"/>
        <end position="134"/>
    </location>
</feature>
<keyword evidence="3" id="KW-1185">Reference proteome</keyword>
<name>A0ABQ3TU86_STRHY</name>
<proteinExistence type="predicted"/>